<evidence type="ECO:0000313" key="3">
    <source>
        <dbReference type="Proteomes" id="UP000668060"/>
    </source>
</evidence>
<dbReference type="Proteomes" id="UP000668060">
    <property type="component" value="Unassembled WGS sequence"/>
</dbReference>
<keyword evidence="1" id="KW-0812">Transmembrane</keyword>
<feature type="transmembrane region" description="Helical" evidence="1">
    <location>
        <begin position="96"/>
        <end position="114"/>
    </location>
</feature>
<evidence type="ECO:0000313" key="2">
    <source>
        <dbReference type="EMBL" id="MBO6971835.1"/>
    </source>
</evidence>
<feature type="transmembrane region" description="Helical" evidence="1">
    <location>
        <begin position="18"/>
        <end position="38"/>
    </location>
</feature>
<feature type="transmembrane region" description="Helical" evidence="1">
    <location>
        <begin position="196"/>
        <end position="217"/>
    </location>
</feature>
<comment type="caution">
    <text evidence="2">The sequence shown here is derived from an EMBL/GenBank/DDBJ whole genome shotgun (WGS) entry which is preliminary data.</text>
</comment>
<accession>A0A9D9G163</accession>
<feature type="transmembrane region" description="Helical" evidence="1">
    <location>
        <begin position="374"/>
        <end position="392"/>
    </location>
</feature>
<feature type="transmembrane region" description="Helical" evidence="1">
    <location>
        <begin position="341"/>
        <end position="362"/>
    </location>
</feature>
<feature type="transmembrane region" description="Helical" evidence="1">
    <location>
        <begin position="154"/>
        <end position="184"/>
    </location>
</feature>
<sequence length="402" mass="47237">MKASKIYDKFFTISRDSIIGVSSFTILIYIFGYIIFFASGYKYGVDTNLLRLNQNAKEIYSILTVSANLTVFFIFRFFLNKYLPKQIFLPIAKNSFFKWILCSTPLLLINFYYLSNAGDRLMAKEISYNIFIINFIYLSLAFHSWIILTCRNKFLILLSSLTVLFTSLITFEREPFLICFFALLLRMINTLKTKKLLISLVLLISFFISVFFTSKIISQVIYKDNVSDFSAIKEWSSKFGNPILKLSGELSHKLILENIYLSDNFRPNYDPKRIFMPIQIERFLFNNIQNPKTNGKIATESYSASTIINKFKGLGFSVFLDFYISFGFAALFFLPIFFMIVFRYVCLSKINFLMLVPLQVWFFKLMRSDLWPPFIPYLFLIFISILINFFVFKKSERKQINI</sequence>
<proteinExistence type="predicted"/>
<dbReference type="AlphaFoldDB" id="A0A9D9G163"/>
<organism evidence="2 3">
    <name type="scientific">Prochlorococcus marinus CUG1433</name>
    <dbReference type="NCBI Taxonomy" id="2774506"/>
    <lineage>
        <taxon>Bacteria</taxon>
        <taxon>Bacillati</taxon>
        <taxon>Cyanobacteriota</taxon>
        <taxon>Cyanophyceae</taxon>
        <taxon>Synechococcales</taxon>
        <taxon>Prochlorococcaceae</taxon>
        <taxon>Prochlorococcus</taxon>
    </lineage>
</organism>
<dbReference type="EMBL" id="JAEPLN010000001">
    <property type="protein sequence ID" value="MBO6971835.1"/>
    <property type="molecule type" value="Genomic_DNA"/>
</dbReference>
<reference evidence="2" key="1">
    <citation type="journal article" date="2021" name="Front. Mar. Sci.">
        <title>Genomes of Diverse Isolates of Prochlorococcus High-Light-Adapted Clade II in the Western Pacific Ocean.</title>
        <authorList>
            <person name="Yan W."/>
            <person name="Feng X."/>
            <person name="Zhang W."/>
            <person name="Nawaz M.Z."/>
            <person name="Luo T."/>
            <person name="Zhang R."/>
            <person name="Jiao N."/>
        </authorList>
    </citation>
    <scope>NUCLEOTIDE SEQUENCE</scope>
    <source>
        <strain evidence="2">CUG1433</strain>
    </source>
</reference>
<feature type="transmembrane region" description="Helical" evidence="1">
    <location>
        <begin position="59"/>
        <end position="76"/>
    </location>
</feature>
<gene>
    <name evidence="2" type="ORF">JJ842_07915</name>
</gene>
<keyword evidence="1" id="KW-1133">Transmembrane helix</keyword>
<feature type="transmembrane region" description="Helical" evidence="1">
    <location>
        <begin position="314"/>
        <end position="334"/>
    </location>
</feature>
<protein>
    <recommendedName>
        <fullName evidence="4">Oligosaccharide repeat unit polymerase</fullName>
    </recommendedName>
</protein>
<feature type="transmembrane region" description="Helical" evidence="1">
    <location>
        <begin position="126"/>
        <end position="148"/>
    </location>
</feature>
<name>A0A9D9G163_PROMR</name>
<keyword evidence="1" id="KW-0472">Membrane</keyword>
<evidence type="ECO:0008006" key="4">
    <source>
        <dbReference type="Google" id="ProtNLM"/>
    </source>
</evidence>
<evidence type="ECO:0000256" key="1">
    <source>
        <dbReference type="SAM" id="Phobius"/>
    </source>
</evidence>